<name>A0ABP0UCM8_9BRYO</name>
<dbReference type="InterPro" id="IPR019371">
    <property type="entry name" value="KxDL_dom"/>
</dbReference>
<sequence length="123" mass="13812">MTKDDLDSVSAATATVAQQLHNLLSPSDVDTLQHQQLLILGRLQDSNAVLSHFNEFSERSFVAVANNFSHNTRLLKSMKNDLDYVFHKISSLKTRIQKQYPNAFKDTVAALDTDDQPDLNVPQ</sequence>
<dbReference type="Pfam" id="PF10241">
    <property type="entry name" value="KxDL"/>
    <property type="match status" value="1"/>
</dbReference>
<dbReference type="PANTHER" id="PTHR13511">
    <property type="entry name" value="KXDL MOTIF-CONTAINING PROTEIN 1"/>
    <property type="match status" value="1"/>
</dbReference>
<proteinExistence type="inferred from homology"/>
<dbReference type="PANTHER" id="PTHR13511:SF0">
    <property type="entry name" value="KXDL MOTIF-CONTAINING PROTEIN 1"/>
    <property type="match status" value="1"/>
</dbReference>
<dbReference type="InterPro" id="IPR039843">
    <property type="entry name" value="KXD1-like"/>
</dbReference>
<dbReference type="EMBL" id="OZ019895">
    <property type="protein sequence ID" value="CAK9218925.1"/>
    <property type="molecule type" value="Genomic_DNA"/>
</dbReference>
<protein>
    <recommendedName>
        <fullName evidence="2">KxDL domain-containing protein</fullName>
    </recommendedName>
</protein>
<accession>A0ABP0UCM8</accession>
<reference evidence="3" key="1">
    <citation type="submission" date="2024-02" db="EMBL/GenBank/DDBJ databases">
        <authorList>
            <consortium name="ELIXIR-Norway"/>
            <consortium name="Elixir Norway"/>
        </authorList>
    </citation>
    <scope>NUCLEOTIDE SEQUENCE</scope>
</reference>
<evidence type="ECO:0000313" key="4">
    <source>
        <dbReference type="Proteomes" id="UP001497512"/>
    </source>
</evidence>
<organism evidence="3 4">
    <name type="scientific">Sphagnum troendelagicum</name>
    <dbReference type="NCBI Taxonomy" id="128251"/>
    <lineage>
        <taxon>Eukaryota</taxon>
        <taxon>Viridiplantae</taxon>
        <taxon>Streptophyta</taxon>
        <taxon>Embryophyta</taxon>
        <taxon>Bryophyta</taxon>
        <taxon>Sphagnophytina</taxon>
        <taxon>Sphagnopsida</taxon>
        <taxon>Sphagnales</taxon>
        <taxon>Sphagnaceae</taxon>
        <taxon>Sphagnum</taxon>
    </lineage>
</organism>
<keyword evidence="4" id="KW-1185">Reference proteome</keyword>
<dbReference type="Proteomes" id="UP001497512">
    <property type="component" value="Chromosome 3"/>
</dbReference>
<comment type="similarity">
    <text evidence="1">Belongs to the KXD1 family.</text>
</comment>
<evidence type="ECO:0000256" key="1">
    <source>
        <dbReference type="ARBA" id="ARBA00005913"/>
    </source>
</evidence>
<evidence type="ECO:0000313" key="3">
    <source>
        <dbReference type="EMBL" id="CAK9218925.1"/>
    </source>
</evidence>
<evidence type="ECO:0000259" key="2">
    <source>
        <dbReference type="Pfam" id="PF10241"/>
    </source>
</evidence>
<feature type="domain" description="KxDL" evidence="2">
    <location>
        <begin position="20"/>
        <end position="104"/>
    </location>
</feature>
<gene>
    <name evidence="3" type="ORF">CSSPTR1EN2_LOCUS14228</name>
</gene>